<accession>A0ABP9ZH82</accession>
<dbReference type="Gene3D" id="1.25.40.10">
    <property type="entry name" value="Tetratricopeptide repeat domain"/>
    <property type="match status" value="1"/>
</dbReference>
<evidence type="ECO:0000313" key="1">
    <source>
        <dbReference type="EMBL" id="GAA6114160.1"/>
    </source>
</evidence>
<reference evidence="1 2" key="1">
    <citation type="submission" date="2024-03" db="EMBL/GenBank/DDBJ databases">
        <title>Inconsistent identification of Apilactobacillus kunkeei-related strains obtained by well-developed overall genome related indices.</title>
        <authorList>
            <person name="Maeno S."/>
            <person name="Endo A."/>
        </authorList>
    </citation>
    <scope>NUCLEOTIDE SEQUENCE [LARGE SCALE GENOMIC DNA]</scope>
    <source>
        <strain evidence="1 2">20H-10</strain>
    </source>
</reference>
<evidence type="ECO:0000313" key="2">
    <source>
        <dbReference type="Proteomes" id="UP001438112"/>
    </source>
</evidence>
<evidence type="ECO:0008006" key="3">
    <source>
        <dbReference type="Google" id="ProtNLM"/>
    </source>
</evidence>
<dbReference type="EMBL" id="BAABVV010000028">
    <property type="protein sequence ID" value="GAA6114160.1"/>
    <property type="molecule type" value="Genomic_DNA"/>
</dbReference>
<keyword evidence="2" id="KW-1185">Reference proteome</keyword>
<dbReference type="RefSeq" id="WP_353317542.1">
    <property type="nucleotide sequence ID" value="NZ_BAABVV010000028.1"/>
</dbReference>
<proteinExistence type="predicted"/>
<gene>
    <name evidence="1" type="ORF">AP20H10_05230</name>
</gene>
<organism evidence="1 2">
    <name type="scientific">Apilactobacillus apinorum</name>
    <dbReference type="NCBI Taxonomy" id="1218495"/>
    <lineage>
        <taxon>Bacteria</taxon>
        <taxon>Bacillati</taxon>
        <taxon>Bacillota</taxon>
        <taxon>Bacilli</taxon>
        <taxon>Lactobacillales</taxon>
        <taxon>Lactobacillaceae</taxon>
        <taxon>Apilactobacillus</taxon>
    </lineage>
</organism>
<dbReference type="InterPro" id="IPR011990">
    <property type="entry name" value="TPR-like_helical_dom_sf"/>
</dbReference>
<dbReference type="SUPFAM" id="SSF48452">
    <property type="entry name" value="TPR-like"/>
    <property type="match status" value="1"/>
</dbReference>
<dbReference type="Proteomes" id="UP001438112">
    <property type="component" value="Unassembled WGS sequence"/>
</dbReference>
<name>A0ABP9ZH82_9LACO</name>
<comment type="caution">
    <text evidence="1">The sequence shown here is derived from an EMBL/GenBank/DDBJ whole genome shotgun (WGS) entry which is preliminary data.</text>
</comment>
<sequence>MDSIDLGKDNAQQLNKFIELAAQCIDEDRRDDAISLLSSAISLYPASGITQEELNQTVPTRSEVLTKLGIIFSDSGTNLDPIAVHLFQQALVYDENFVPANFYLGKLLMNNGNIAQALKCMQNALDNSIEGDRFYQSAKDSLEEMSELVDHGDTIFAIDYLIGQSMSHAIIDSPIGTFKKMDFDQIENKYDGSVQLFPTEATTQKLNQIREFNSNHGFEQTSLEEFLPANLPLFEAHNDLPTYIKDKYTLVDMGAEIYDVCGLNVDPQLTFTFYKLIQRETNTYSYLLLAGKSPLEIKDKQLSRSEESDYDGAIFDIYKNRILYNQDSISGFIAALAKDYFGDQFKDDNIQNLVINGINDESFNHDLEFTDDFNINNSRVKVLIDTDIKA</sequence>
<protein>
    <recommendedName>
        <fullName evidence="3">Tetratricopeptide repeat protein</fullName>
    </recommendedName>
</protein>